<name>A0A1T4WB63_9FIRM</name>
<protein>
    <submittedName>
        <fullName evidence="2">Uncharacterized protein</fullName>
    </submittedName>
</protein>
<dbReference type="EMBL" id="FUYF01000001">
    <property type="protein sequence ID" value="SKA74278.1"/>
    <property type="molecule type" value="Genomic_DNA"/>
</dbReference>
<evidence type="ECO:0000256" key="1">
    <source>
        <dbReference type="SAM" id="Phobius"/>
    </source>
</evidence>
<feature type="transmembrane region" description="Helical" evidence="1">
    <location>
        <begin position="46"/>
        <end position="65"/>
    </location>
</feature>
<reference evidence="2 3" key="1">
    <citation type="submission" date="2017-02" db="EMBL/GenBank/DDBJ databases">
        <authorList>
            <person name="Peterson S.W."/>
        </authorList>
    </citation>
    <scope>NUCLEOTIDE SEQUENCE [LARGE SCALE GENOMIC DNA]</scope>
    <source>
        <strain evidence="2 3">ATCC 27749</strain>
    </source>
</reference>
<dbReference type="STRING" id="745368.SAMN02745178_00300"/>
<accession>A0A1T4WB63</accession>
<keyword evidence="3" id="KW-1185">Reference proteome</keyword>
<keyword evidence="1" id="KW-1133">Transmembrane helix</keyword>
<dbReference type="OrthoDB" id="10002996at2"/>
<sequence length="336" mass="37224">MKYDREEAYLHEKLTGGLHPAGVDLWPAVAEHLPDAPPARHPRWKLAICLAAPLLIAAGVLAGTAEFTNLRENPRPSFAPEANTGYAITYERQYFALDEDLLAGMVANHNGEMSDDGWLPMNANINGQLHPTDADYADWYARAARGYDSWGEMTAATGLPLAQNTLLDEGDTSTFPSIAMYPSGMIDIPDEYDDGMPYTPKFQEYPAGFIPIGRSDTPDKLYLRTGVLLDGYNVEIMAVAYLGDAPKEMATDLYWQKSAGLTWQCESYPMANGNTALIPHCTSNPNSRPYIQSRAYFAQDGILYQVYCRPYTDSLCYSASQENIWAELKVVLDGFT</sequence>
<dbReference type="AlphaFoldDB" id="A0A1T4WB63"/>
<keyword evidence="1" id="KW-0472">Membrane</keyword>
<gene>
    <name evidence="2" type="ORF">SAMN02745178_00300</name>
</gene>
<organism evidence="2 3">
    <name type="scientific">Gemmiger formicilis</name>
    <dbReference type="NCBI Taxonomy" id="745368"/>
    <lineage>
        <taxon>Bacteria</taxon>
        <taxon>Bacillati</taxon>
        <taxon>Bacillota</taxon>
        <taxon>Clostridia</taxon>
        <taxon>Eubacteriales</taxon>
        <taxon>Gemmiger</taxon>
    </lineage>
</organism>
<proteinExistence type="predicted"/>
<dbReference type="Proteomes" id="UP000190286">
    <property type="component" value="Unassembled WGS sequence"/>
</dbReference>
<evidence type="ECO:0000313" key="2">
    <source>
        <dbReference type="EMBL" id="SKA74278.1"/>
    </source>
</evidence>
<dbReference type="RefSeq" id="WP_078783310.1">
    <property type="nucleotide sequence ID" value="NZ_FUYF01000001.1"/>
</dbReference>
<keyword evidence="1" id="KW-0812">Transmembrane</keyword>
<evidence type="ECO:0000313" key="3">
    <source>
        <dbReference type="Proteomes" id="UP000190286"/>
    </source>
</evidence>
<dbReference type="GeneID" id="93336797"/>